<accession>A0A136WB62</accession>
<dbReference type="STRING" id="36847.CLNEO_28910"/>
<dbReference type="EMBL" id="LRVM01000016">
    <property type="protein sequence ID" value="KXL51745.1"/>
    <property type="molecule type" value="Genomic_DNA"/>
</dbReference>
<evidence type="ECO:0008006" key="4">
    <source>
        <dbReference type="Google" id="ProtNLM"/>
    </source>
</evidence>
<feature type="transmembrane region" description="Helical" evidence="1">
    <location>
        <begin position="211"/>
        <end position="231"/>
    </location>
</feature>
<gene>
    <name evidence="2" type="ORF">CLNEO_28910</name>
</gene>
<organism evidence="2 3">
    <name type="scientific">Anaerotignum neopropionicum</name>
    <dbReference type="NCBI Taxonomy" id="36847"/>
    <lineage>
        <taxon>Bacteria</taxon>
        <taxon>Bacillati</taxon>
        <taxon>Bacillota</taxon>
        <taxon>Clostridia</taxon>
        <taxon>Lachnospirales</taxon>
        <taxon>Anaerotignaceae</taxon>
        <taxon>Anaerotignum</taxon>
    </lineage>
</organism>
<dbReference type="Proteomes" id="UP000070539">
    <property type="component" value="Unassembled WGS sequence"/>
</dbReference>
<dbReference type="OrthoDB" id="2067254at2"/>
<keyword evidence="1" id="KW-0472">Membrane</keyword>
<evidence type="ECO:0000256" key="1">
    <source>
        <dbReference type="SAM" id="Phobius"/>
    </source>
</evidence>
<feature type="transmembrane region" description="Helical" evidence="1">
    <location>
        <begin position="145"/>
        <end position="165"/>
    </location>
</feature>
<evidence type="ECO:0000313" key="3">
    <source>
        <dbReference type="Proteomes" id="UP000070539"/>
    </source>
</evidence>
<evidence type="ECO:0000313" key="2">
    <source>
        <dbReference type="EMBL" id="KXL51745.1"/>
    </source>
</evidence>
<keyword evidence="3" id="KW-1185">Reference proteome</keyword>
<proteinExistence type="predicted"/>
<reference evidence="2 3" key="1">
    <citation type="submission" date="2016-01" db="EMBL/GenBank/DDBJ databases">
        <title>Genome sequence of Clostridium neopropionicum X4, DSM-3847.</title>
        <authorList>
            <person name="Poehlein A."/>
            <person name="Beck M.H."/>
            <person name="Bengelsdorf F.R."/>
            <person name="Daniel R."/>
            <person name="Duerre P."/>
        </authorList>
    </citation>
    <scope>NUCLEOTIDE SEQUENCE [LARGE SCALE GENOMIC DNA]</scope>
    <source>
        <strain evidence="2 3">DSM-3847</strain>
    </source>
</reference>
<feature type="transmembrane region" description="Helical" evidence="1">
    <location>
        <begin position="103"/>
        <end position="124"/>
    </location>
</feature>
<protein>
    <recommendedName>
        <fullName evidence="4">Membrane domain of glycerophosphoryl diester phosphodiesterase</fullName>
    </recommendedName>
</protein>
<sequence length="292" mass="33066">MRYTVSIDFLVRKGGSMLEAINHRELKFIEILSITMNLFIKNFKEIILVVAMLFFPISILNAMIMDKLNSSTLIIMKLVEAGGLMQSFPANSQVFVTFFENHILQMMVLLILEPVGIIAIARIIKSYLYNEPIQVQQAIGEAMNCIGAIIITGIPYGILVFLASLCFIFPGIYLGIVWIFYIYAIGLRGVKGWNALAYSKEITRRKFWKTLLFAMVFSFISAGWDWAFSTVLLMAPENIATDILYYTLAYISGSFAFVGMTVLFMNREAFILERRYNATEYAADSSVDGDKN</sequence>
<name>A0A136WB62_9FIRM</name>
<comment type="caution">
    <text evidence="2">The sequence shown here is derived from an EMBL/GenBank/DDBJ whole genome shotgun (WGS) entry which is preliminary data.</text>
</comment>
<keyword evidence="1" id="KW-0812">Transmembrane</keyword>
<keyword evidence="1" id="KW-1133">Transmembrane helix</keyword>
<feature type="transmembrane region" description="Helical" evidence="1">
    <location>
        <begin position="46"/>
        <end position="64"/>
    </location>
</feature>
<feature type="transmembrane region" description="Helical" evidence="1">
    <location>
        <begin position="171"/>
        <end position="190"/>
    </location>
</feature>
<feature type="transmembrane region" description="Helical" evidence="1">
    <location>
        <begin position="243"/>
        <end position="265"/>
    </location>
</feature>
<dbReference type="AlphaFoldDB" id="A0A136WB62"/>